<feature type="domain" description="Response regulatory" evidence="2">
    <location>
        <begin position="2"/>
        <end position="118"/>
    </location>
</feature>
<sequence>MKFYIVDDDINVIRILSNVIEKNNSFEIIGSATNGEKAFKEILVMKPNIVLVDLLMPIMDGNTLVKELKSINPQLSFIMISQVLDSQLRSESYESGIEFFITKPINIIEVERVVSTVAEKIELDNTLSNIKKIFQSTGKQSRCKNEHYTIKIKNILGILGMLGEKGTNDIIKITLYLLENDISFIDYDFVSLENRLGDSTRIVKQRVRRAIKNGLTNIANLGVNDYSNDVFHVYANILFDFSSVKAEMDWITGKKNKRGKISLNKFFEGLIHICQTE</sequence>
<gene>
    <name evidence="3" type="ORF">J2Z76_003137</name>
</gene>
<organism evidence="3 4">
    <name type="scientific">Sedimentibacter acidaminivorans</name>
    <dbReference type="NCBI Taxonomy" id="913099"/>
    <lineage>
        <taxon>Bacteria</taxon>
        <taxon>Bacillati</taxon>
        <taxon>Bacillota</taxon>
        <taxon>Tissierellia</taxon>
        <taxon>Sedimentibacter</taxon>
    </lineage>
</organism>
<dbReference type="SUPFAM" id="SSF52172">
    <property type="entry name" value="CheY-like"/>
    <property type="match status" value="1"/>
</dbReference>
<evidence type="ECO:0000259" key="2">
    <source>
        <dbReference type="PROSITE" id="PS50110"/>
    </source>
</evidence>
<evidence type="ECO:0000313" key="4">
    <source>
        <dbReference type="Proteomes" id="UP001519342"/>
    </source>
</evidence>
<evidence type="ECO:0000256" key="1">
    <source>
        <dbReference type="PROSITE-ProRule" id="PRU00169"/>
    </source>
</evidence>
<dbReference type="PROSITE" id="PS50110">
    <property type="entry name" value="RESPONSE_REGULATORY"/>
    <property type="match status" value="1"/>
</dbReference>
<comment type="caution">
    <text evidence="3">The sequence shown here is derived from an EMBL/GenBank/DDBJ whole genome shotgun (WGS) entry which is preliminary data.</text>
</comment>
<proteinExistence type="predicted"/>
<dbReference type="EMBL" id="JAGGKS010000011">
    <property type="protein sequence ID" value="MBP1927240.1"/>
    <property type="molecule type" value="Genomic_DNA"/>
</dbReference>
<dbReference type="InterPro" id="IPR052048">
    <property type="entry name" value="ST_Response_Regulator"/>
</dbReference>
<dbReference type="InterPro" id="IPR011006">
    <property type="entry name" value="CheY-like_superfamily"/>
</dbReference>
<name>A0ABS4GIQ2_9FIRM</name>
<protein>
    <submittedName>
        <fullName evidence="3">Two-component system response regulator YcbB</fullName>
    </submittedName>
</protein>
<reference evidence="3 4" key="1">
    <citation type="submission" date="2021-03" db="EMBL/GenBank/DDBJ databases">
        <title>Genomic Encyclopedia of Type Strains, Phase IV (KMG-IV): sequencing the most valuable type-strain genomes for metagenomic binning, comparative biology and taxonomic classification.</title>
        <authorList>
            <person name="Goeker M."/>
        </authorList>
    </citation>
    <scope>NUCLEOTIDE SEQUENCE [LARGE SCALE GENOMIC DNA]</scope>
    <source>
        <strain evidence="3 4">DSM 24004</strain>
    </source>
</reference>
<dbReference type="InterPro" id="IPR013972">
    <property type="entry name" value="YcbB"/>
</dbReference>
<dbReference type="Pfam" id="PF00072">
    <property type="entry name" value="Response_reg"/>
    <property type="match status" value="1"/>
</dbReference>
<dbReference type="Pfam" id="PF08664">
    <property type="entry name" value="YcbB"/>
    <property type="match status" value="1"/>
</dbReference>
<feature type="modified residue" description="4-aspartylphosphate" evidence="1">
    <location>
        <position position="53"/>
    </location>
</feature>
<dbReference type="Proteomes" id="UP001519342">
    <property type="component" value="Unassembled WGS sequence"/>
</dbReference>
<dbReference type="RefSeq" id="WP_209512949.1">
    <property type="nucleotide sequence ID" value="NZ_JAGGKS010000011.1"/>
</dbReference>
<accession>A0ABS4GIQ2</accession>
<keyword evidence="1" id="KW-0597">Phosphoprotein</keyword>
<keyword evidence="4" id="KW-1185">Reference proteome</keyword>
<dbReference type="PANTHER" id="PTHR43228:SF8">
    <property type="entry name" value="TRANSCRIPTIONAL REGULATORY PROTEIN GLNL"/>
    <property type="match status" value="1"/>
</dbReference>
<dbReference type="PANTHER" id="PTHR43228">
    <property type="entry name" value="TWO-COMPONENT RESPONSE REGULATOR"/>
    <property type="match status" value="1"/>
</dbReference>
<dbReference type="SMART" id="SM00448">
    <property type="entry name" value="REC"/>
    <property type="match status" value="1"/>
</dbReference>
<evidence type="ECO:0000313" key="3">
    <source>
        <dbReference type="EMBL" id="MBP1927240.1"/>
    </source>
</evidence>
<dbReference type="InterPro" id="IPR001789">
    <property type="entry name" value="Sig_transdc_resp-reg_receiver"/>
</dbReference>
<dbReference type="Gene3D" id="3.40.50.2300">
    <property type="match status" value="1"/>
</dbReference>